<feature type="region of interest" description="Disordered" evidence="1">
    <location>
        <begin position="1"/>
        <end position="79"/>
    </location>
</feature>
<protein>
    <submittedName>
        <fullName evidence="2">Uncharacterized protein</fullName>
    </submittedName>
</protein>
<evidence type="ECO:0000256" key="1">
    <source>
        <dbReference type="SAM" id="MobiDB-lite"/>
    </source>
</evidence>
<gene>
    <name evidence="2" type="ORF">M4438_26885</name>
</gene>
<feature type="compositionally biased region" description="Polar residues" evidence="1">
    <location>
        <begin position="58"/>
        <end position="73"/>
    </location>
</feature>
<dbReference type="EMBL" id="JAMCCK010000041">
    <property type="protein sequence ID" value="MCL3997085.1"/>
    <property type="molecule type" value="Genomic_DNA"/>
</dbReference>
<dbReference type="Proteomes" id="UP001202052">
    <property type="component" value="Unassembled WGS sequence"/>
</dbReference>
<organism evidence="2 3">
    <name type="scientific">Streptomyces lavenduligriseus</name>
    <dbReference type="NCBI Taxonomy" id="67315"/>
    <lineage>
        <taxon>Bacteria</taxon>
        <taxon>Bacillati</taxon>
        <taxon>Actinomycetota</taxon>
        <taxon>Actinomycetes</taxon>
        <taxon>Kitasatosporales</taxon>
        <taxon>Streptomycetaceae</taxon>
        <taxon>Streptomyces</taxon>
    </lineage>
</organism>
<accession>A0ABT0P039</accession>
<evidence type="ECO:0000313" key="3">
    <source>
        <dbReference type="Proteomes" id="UP001202052"/>
    </source>
</evidence>
<dbReference type="RefSeq" id="WP_249491991.1">
    <property type="nucleotide sequence ID" value="NZ_JAMCCK010000041.1"/>
</dbReference>
<feature type="compositionally biased region" description="Basic and acidic residues" evidence="1">
    <location>
        <begin position="26"/>
        <end position="52"/>
    </location>
</feature>
<name>A0ABT0P039_9ACTN</name>
<evidence type="ECO:0000313" key="2">
    <source>
        <dbReference type="EMBL" id="MCL3997085.1"/>
    </source>
</evidence>
<keyword evidence="3" id="KW-1185">Reference proteome</keyword>
<sequence length="79" mass="8686">MIAKNSSGHLLTRKQGVHTLPLGLTGDEHSGMAEQKDRHGGRRDDHVAEAWHGHLRQQPASGQTVALPASTSRFGWRVR</sequence>
<comment type="caution">
    <text evidence="2">The sequence shown here is derived from an EMBL/GenBank/DDBJ whole genome shotgun (WGS) entry which is preliminary data.</text>
</comment>
<proteinExistence type="predicted"/>
<reference evidence="2 3" key="1">
    <citation type="submission" date="2022-05" db="EMBL/GenBank/DDBJ databases">
        <title>Genome Resource of Streptomyces lavenduligriseus GA1-1, a Strain with Broad-Spectrum Antifungal Activity against Phytopathogenic Fungi.</title>
        <authorList>
            <person name="Qi D."/>
        </authorList>
    </citation>
    <scope>NUCLEOTIDE SEQUENCE [LARGE SCALE GENOMIC DNA]</scope>
    <source>
        <strain evidence="2 3">GA1-1</strain>
    </source>
</reference>